<dbReference type="NCBIfam" id="TIGR04183">
    <property type="entry name" value="Por_Secre_tail"/>
    <property type="match status" value="1"/>
</dbReference>
<dbReference type="Gene3D" id="3.40.390.10">
    <property type="entry name" value="Collagenase (Catalytic Domain)"/>
    <property type="match status" value="1"/>
</dbReference>
<sequence length="1015" mass="108367">MVIFGDKFNEKAMKKFFTSFFSLFMIGAATAQWSPATFKGEKIRKEADIKAYYSLDISALRSQLAVAQETGPNAKAVEISLPTLNGKVEKFAVYSFPVMAKDLADQYQLGSYVGVGIDDPSKYLRFSLAPNDFQSMIIKGGEYEFIEPANSDKTIYGVHPKSKKNENGFLCSTQEDPAAVKQVDLLLKQGQSIANQPTNFAKSYDKKYRTLKLVMSTTGEYTQFFGGVAGALTQINATITRVNGVFEKDFAVHLNLLSYPALIYPDPATDPYATVTSATSPPSSWNTSLRDVLAAQVGQANYDIGHLFGASGGGGNAGCIGCVCMSPVGTGYDSVVGYGKGSGITSPATGSTLPTAANPPSGDNFDIDYVAHEMGHQLGANHTFSHAMQGAPVQMEPGSGSTIMGYAGITGSTTDVQAHSDPYFHIGSIEQVQTNLVSKTCDVETNITNNPPVIADLPTYNIPKGTAFVLTANVTDPENDPMTYTWEEIDNASVVINKNNLGTTTTGASFRSVAPSTTPTRYFPKLESVLNGILDNSGNTWEAVSQVARTTNFAITARDNNPVANQQQTDYNVQTIIVGNDGPFKVTTQYANVSAPTAINWDVANTAAAPYSVANVKVDYTTDNGATWTVLSASTPNDGAENFTFPSTLNGQIIKLRVSSIGNVFYAVGRINVAAFAPCDGSAVTGVTTSNITSNSVVVSWTPVLNATYVIRYRVVGSTTWQQTTSTNPTVTLSALTGATNYEVQIAAVCSGTPGAYSTSTAFTTEPVTYCTLSANNSTQFEYISNVKITNVGGSVTLLNNSSGPSNYTNYTTNTALQPNLVLNTQYTFSMTITDADYDTALVFIDYNNNGVFESSERVYNYPVALPTGPISGNFTVPATAVTNQPLRMRVVLYYAGQANAGLSLGATFAGCGTYNYGEVEDYNVMVTATALATDDIAGPKNNIQLYPNPVSDILNITKVSDKAAYKIYSAAGQLVKQGNINKGQINVSELIKGAYVITIEEKGKDLFSSKFIKK</sequence>
<dbReference type="SUPFAM" id="SSF55486">
    <property type="entry name" value="Metalloproteases ('zincins'), catalytic domain"/>
    <property type="match status" value="1"/>
</dbReference>
<dbReference type="Proteomes" id="UP000198869">
    <property type="component" value="Unassembled WGS sequence"/>
</dbReference>
<evidence type="ECO:0000313" key="3">
    <source>
        <dbReference type="EMBL" id="SDH55531.1"/>
    </source>
</evidence>
<feature type="domain" description="Fibronectin type-III" evidence="2">
    <location>
        <begin position="683"/>
        <end position="768"/>
    </location>
</feature>
<dbReference type="Pfam" id="PF18962">
    <property type="entry name" value="Por_Secre_tail"/>
    <property type="match status" value="1"/>
</dbReference>
<protein>
    <submittedName>
        <fullName evidence="3">Por secretion system C-terminal sorting domain-containing protein</fullName>
    </submittedName>
</protein>
<evidence type="ECO:0000259" key="2">
    <source>
        <dbReference type="PROSITE" id="PS50853"/>
    </source>
</evidence>
<dbReference type="STRING" id="311334.SAMN05421846_101132"/>
<dbReference type="InterPro" id="IPR026444">
    <property type="entry name" value="Secre_tail"/>
</dbReference>
<dbReference type="EMBL" id="FNDW01000001">
    <property type="protein sequence ID" value="SDH55531.1"/>
    <property type="molecule type" value="Genomic_DNA"/>
</dbReference>
<accession>A0A1G8DCZ8</accession>
<gene>
    <name evidence="3" type="ORF">SAMN05421846_101132</name>
</gene>
<dbReference type="Pfam" id="PF00041">
    <property type="entry name" value="fn3"/>
    <property type="match status" value="1"/>
</dbReference>
<dbReference type="PROSITE" id="PS50853">
    <property type="entry name" value="FN3"/>
    <property type="match status" value="1"/>
</dbReference>
<dbReference type="GO" id="GO:0008237">
    <property type="term" value="F:metallopeptidase activity"/>
    <property type="evidence" value="ECO:0007669"/>
    <property type="project" value="InterPro"/>
</dbReference>
<dbReference type="InterPro" id="IPR024079">
    <property type="entry name" value="MetalloPept_cat_dom_sf"/>
</dbReference>
<evidence type="ECO:0000313" key="4">
    <source>
        <dbReference type="Proteomes" id="UP000198869"/>
    </source>
</evidence>
<dbReference type="Gene3D" id="2.60.40.10">
    <property type="entry name" value="Immunoglobulins"/>
    <property type="match status" value="1"/>
</dbReference>
<dbReference type="InterPro" id="IPR045474">
    <property type="entry name" value="GEVED"/>
</dbReference>
<dbReference type="SUPFAM" id="SSF49265">
    <property type="entry name" value="Fibronectin type III"/>
    <property type="match status" value="1"/>
</dbReference>
<dbReference type="InterPro" id="IPR003961">
    <property type="entry name" value="FN3_dom"/>
</dbReference>
<evidence type="ECO:0000256" key="1">
    <source>
        <dbReference type="ARBA" id="ARBA00022729"/>
    </source>
</evidence>
<proteinExistence type="predicted"/>
<dbReference type="Pfam" id="PF13583">
    <property type="entry name" value="Reprolysin_4"/>
    <property type="match status" value="1"/>
</dbReference>
<keyword evidence="1" id="KW-0732">Signal</keyword>
<name>A0A1G8DCZ8_9FLAO</name>
<dbReference type="AlphaFoldDB" id="A0A1G8DCZ8"/>
<dbReference type="Pfam" id="PF20009">
    <property type="entry name" value="GEVED"/>
    <property type="match status" value="1"/>
</dbReference>
<organism evidence="3 4">
    <name type="scientific">Chryseobacterium taeanense</name>
    <dbReference type="NCBI Taxonomy" id="311334"/>
    <lineage>
        <taxon>Bacteria</taxon>
        <taxon>Pseudomonadati</taxon>
        <taxon>Bacteroidota</taxon>
        <taxon>Flavobacteriia</taxon>
        <taxon>Flavobacteriales</taxon>
        <taxon>Weeksellaceae</taxon>
        <taxon>Chryseobacterium group</taxon>
        <taxon>Chryseobacterium</taxon>
    </lineage>
</organism>
<dbReference type="InterPro" id="IPR036116">
    <property type="entry name" value="FN3_sf"/>
</dbReference>
<dbReference type="SMART" id="SM00060">
    <property type="entry name" value="FN3"/>
    <property type="match status" value="1"/>
</dbReference>
<reference evidence="4" key="1">
    <citation type="submission" date="2016-10" db="EMBL/GenBank/DDBJ databases">
        <authorList>
            <person name="Varghese N."/>
            <person name="Submissions S."/>
        </authorList>
    </citation>
    <scope>NUCLEOTIDE SEQUENCE [LARGE SCALE GENOMIC DNA]</scope>
    <source>
        <strain evidence="4">DSM 17071</strain>
    </source>
</reference>
<keyword evidence="4" id="KW-1185">Reference proteome</keyword>
<dbReference type="InterPro" id="IPR013783">
    <property type="entry name" value="Ig-like_fold"/>
</dbReference>
<dbReference type="CDD" id="cd00063">
    <property type="entry name" value="FN3"/>
    <property type="match status" value="1"/>
</dbReference>